<dbReference type="RefSeq" id="WP_114471915.1">
    <property type="nucleotide sequence ID" value="NZ_QPJK01000013.1"/>
</dbReference>
<dbReference type="PANTHER" id="PTHR33146">
    <property type="entry name" value="ENDONUCLEASE 4"/>
    <property type="match status" value="1"/>
</dbReference>
<organism evidence="8 9">
    <name type="scientific">Pseudorhodoferax soli</name>
    <dbReference type="NCBI Taxonomy" id="545864"/>
    <lineage>
        <taxon>Bacteria</taxon>
        <taxon>Pseudomonadati</taxon>
        <taxon>Pseudomonadota</taxon>
        <taxon>Betaproteobacteria</taxon>
        <taxon>Burkholderiales</taxon>
        <taxon>Comamonadaceae</taxon>
    </lineage>
</organism>
<dbReference type="OrthoDB" id="267579at2"/>
<comment type="caution">
    <text evidence="8">The sequence shown here is derived from an EMBL/GenBank/DDBJ whole genome shotgun (WGS) entry which is preliminary data.</text>
</comment>
<evidence type="ECO:0000256" key="4">
    <source>
        <dbReference type="ARBA" id="ARBA00022801"/>
    </source>
</evidence>
<feature type="chain" id="PRO_5016637955" evidence="7">
    <location>
        <begin position="35"/>
        <end position="266"/>
    </location>
</feature>
<evidence type="ECO:0000313" key="9">
    <source>
        <dbReference type="Proteomes" id="UP000252884"/>
    </source>
</evidence>
<evidence type="ECO:0000256" key="5">
    <source>
        <dbReference type="ARBA" id="ARBA00023157"/>
    </source>
</evidence>
<gene>
    <name evidence="8" type="ORF">DES41_11335</name>
</gene>
<keyword evidence="3" id="KW-0255">Endonuclease</keyword>
<keyword evidence="2" id="KW-0479">Metal-binding</keyword>
<keyword evidence="1" id="KW-0540">Nuclease</keyword>
<dbReference type="CDD" id="cd11010">
    <property type="entry name" value="S1-P1_nuclease"/>
    <property type="match status" value="1"/>
</dbReference>
<dbReference type="GO" id="GO:0016788">
    <property type="term" value="F:hydrolase activity, acting on ester bonds"/>
    <property type="evidence" value="ECO:0007669"/>
    <property type="project" value="InterPro"/>
</dbReference>
<dbReference type="GO" id="GO:0006308">
    <property type="term" value="P:DNA catabolic process"/>
    <property type="evidence" value="ECO:0007669"/>
    <property type="project" value="InterPro"/>
</dbReference>
<feature type="signal peptide" evidence="7">
    <location>
        <begin position="1"/>
        <end position="34"/>
    </location>
</feature>
<keyword evidence="4" id="KW-0378">Hydrolase</keyword>
<dbReference type="GO" id="GO:0003676">
    <property type="term" value="F:nucleic acid binding"/>
    <property type="evidence" value="ECO:0007669"/>
    <property type="project" value="InterPro"/>
</dbReference>
<dbReference type="PANTHER" id="PTHR33146:SF26">
    <property type="entry name" value="ENDONUCLEASE 4"/>
    <property type="match status" value="1"/>
</dbReference>
<dbReference type="GO" id="GO:0046872">
    <property type="term" value="F:metal ion binding"/>
    <property type="evidence" value="ECO:0007669"/>
    <property type="project" value="UniProtKB-KW"/>
</dbReference>
<dbReference type="SUPFAM" id="SSF48537">
    <property type="entry name" value="Phospholipase C/P1 nuclease"/>
    <property type="match status" value="1"/>
</dbReference>
<dbReference type="Gene3D" id="1.10.575.10">
    <property type="entry name" value="P1 Nuclease"/>
    <property type="match status" value="1"/>
</dbReference>
<evidence type="ECO:0000256" key="6">
    <source>
        <dbReference type="ARBA" id="ARBA00023180"/>
    </source>
</evidence>
<name>A0A368XAW8_9BURK</name>
<evidence type="ECO:0000256" key="3">
    <source>
        <dbReference type="ARBA" id="ARBA00022759"/>
    </source>
</evidence>
<keyword evidence="9" id="KW-1185">Reference proteome</keyword>
<dbReference type="Pfam" id="PF02265">
    <property type="entry name" value="S1-P1_nuclease"/>
    <property type="match status" value="1"/>
</dbReference>
<keyword evidence="6" id="KW-0325">Glycoprotein</keyword>
<dbReference type="EMBL" id="QPJK01000013">
    <property type="protein sequence ID" value="RCW65111.1"/>
    <property type="molecule type" value="Genomic_DNA"/>
</dbReference>
<proteinExistence type="predicted"/>
<protein>
    <submittedName>
        <fullName evidence="8">S1/P1 nuclease</fullName>
    </submittedName>
</protein>
<dbReference type="GO" id="GO:0004519">
    <property type="term" value="F:endonuclease activity"/>
    <property type="evidence" value="ECO:0007669"/>
    <property type="project" value="UniProtKB-KW"/>
</dbReference>
<dbReference type="AlphaFoldDB" id="A0A368XAW8"/>
<dbReference type="Proteomes" id="UP000252884">
    <property type="component" value="Unassembled WGS sequence"/>
</dbReference>
<reference evidence="8 9" key="1">
    <citation type="submission" date="2018-07" db="EMBL/GenBank/DDBJ databases">
        <title>Genomic Encyclopedia of Type Strains, Phase IV (KMG-IV): sequencing the most valuable type-strain genomes for metagenomic binning, comparative biology and taxonomic classification.</title>
        <authorList>
            <person name="Goeker M."/>
        </authorList>
    </citation>
    <scope>NUCLEOTIDE SEQUENCE [LARGE SCALE GENOMIC DNA]</scope>
    <source>
        <strain evidence="8 9">DSM 21634</strain>
    </source>
</reference>
<evidence type="ECO:0000256" key="7">
    <source>
        <dbReference type="SAM" id="SignalP"/>
    </source>
</evidence>
<evidence type="ECO:0000256" key="2">
    <source>
        <dbReference type="ARBA" id="ARBA00022723"/>
    </source>
</evidence>
<sequence>MDLWNRTAVAARATAAALCIAMLCSALLPSTANAWGQRGHRLIAELAQTQLTPKARLEVARLLAPEPGATLASISTWADEQRSPATAAWHYVNFPRTSCSYDAARDCAGGRCVVGALEQQLRILQSAPGDEARFLALKYVVHLAGDVHQPLHAGFADDRGGNSYQLQAFGKGTNLHALWDSGLLHNRVEDSSATLARLAQIGVPRAKRRVSVVQAAEESCGITSRPDFYPTRTLDDEYAIRFTPIMERQLALAGARLAELLNDALR</sequence>
<keyword evidence="7" id="KW-0732">Signal</keyword>
<evidence type="ECO:0000313" key="8">
    <source>
        <dbReference type="EMBL" id="RCW65111.1"/>
    </source>
</evidence>
<dbReference type="InterPro" id="IPR008947">
    <property type="entry name" value="PLipase_C/P1_nuclease_dom_sf"/>
</dbReference>
<keyword evidence="5" id="KW-1015">Disulfide bond</keyword>
<accession>A0A368XAW8</accession>
<dbReference type="InterPro" id="IPR003154">
    <property type="entry name" value="S1/P1nuclease"/>
</dbReference>
<evidence type="ECO:0000256" key="1">
    <source>
        <dbReference type="ARBA" id="ARBA00022722"/>
    </source>
</evidence>